<organism evidence="3 4">
    <name type="scientific">Schizopora paradoxa</name>
    <dbReference type="NCBI Taxonomy" id="27342"/>
    <lineage>
        <taxon>Eukaryota</taxon>
        <taxon>Fungi</taxon>
        <taxon>Dikarya</taxon>
        <taxon>Basidiomycota</taxon>
        <taxon>Agaricomycotina</taxon>
        <taxon>Agaricomycetes</taxon>
        <taxon>Hymenochaetales</taxon>
        <taxon>Schizoporaceae</taxon>
        <taxon>Schizopora</taxon>
    </lineage>
</organism>
<dbReference type="Proteomes" id="UP000053477">
    <property type="component" value="Unassembled WGS sequence"/>
</dbReference>
<accession>A0A0H2S595</accession>
<feature type="domain" description="DUF6533" evidence="2">
    <location>
        <begin position="20"/>
        <end position="65"/>
    </location>
</feature>
<feature type="transmembrane region" description="Helical" evidence="1">
    <location>
        <begin position="54"/>
        <end position="75"/>
    </location>
</feature>
<evidence type="ECO:0000313" key="3">
    <source>
        <dbReference type="EMBL" id="KLO16853.1"/>
    </source>
</evidence>
<feature type="transmembrane region" description="Helical" evidence="1">
    <location>
        <begin position="87"/>
        <end position="112"/>
    </location>
</feature>
<name>A0A0H2S595_9AGAM</name>
<gene>
    <name evidence="3" type="ORF">SCHPADRAFT_195431</name>
</gene>
<feature type="transmembrane region" description="Helical" evidence="1">
    <location>
        <begin position="12"/>
        <end position="34"/>
    </location>
</feature>
<keyword evidence="4" id="KW-1185">Reference proteome</keyword>
<keyword evidence="1" id="KW-1133">Transmembrane helix</keyword>
<evidence type="ECO:0000259" key="2">
    <source>
        <dbReference type="Pfam" id="PF20151"/>
    </source>
</evidence>
<dbReference type="OrthoDB" id="2958007at2759"/>
<protein>
    <recommendedName>
        <fullName evidence="2">DUF6533 domain-containing protein</fullName>
    </recommendedName>
</protein>
<evidence type="ECO:0000313" key="4">
    <source>
        <dbReference type="Proteomes" id="UP000053477"/>
    </source>
</evidence>
<feature type="transmembrane region" description="Helical" evidence="1">
    <location>
        <begin position="118"/>
        <end position="139"/>
    </location>
</feature>
<keyword evidence="1" id="KW-0472">Membrane</keyword>
<sequence length="329" mass="37478">MNSTIQEITTLVRHMFVAKYFNVASAVILVFDTLENFSDEVELIWNQRWSVGKALYIASRYLVFVDVSLMLIYLFDSRLETKACHRVYITTTYFSFIGACIAELVLLIRVYAIWKQSAIVLAILCFMSLVFVITSILNLNIHDDFRTLKFFDSPVPSIIPCFRPRIEIRAFIDFGCLVLLDLTIVIFTAWGAVTYWKENASSPLMSTFYRDGVLYFICLFALSLANVVDFIVGDTPQQGTLLELQRVIHSVISARIILNLRKVFVASDDETKDFTTVVFGELISDPYSQSGYTSTTHEEEGIELHDLRSATRRIALESIDVGGEDFRIP</sequence>
<evidence type="ECO:0000256" key="1">
    <source>
        <dbReference type="SAM" id="Phobius"/>
    </source>
</evidence>
<dbReference type="Pfam" id="PF20151">
    <property type="entry name" value="DUF6533"/>
    <property type="match status" value="1"/>
</dbReference>
<dbReference type="InParanoid" id="A0A0H2S595"/>
<dbReference type="AlphaFoldDB" id="A0A0H2S595"/>
<dbReference type="InterPro" id="IPR045340">
    <property type="entry name" value="DUF6533"/>
</dbReference>
<feature type="transmembrane region" description="Helical" evidence="1">
    <location>
        <begin position="213"/>
        <end position="232"/>
    </location>
</feature>
<proteinExistence type="predicted"/>
<feature type="transmembrane region" description="Helical" evidence="1">
    <location>
        <begin position="170"/>
        <end position="193"/>
    </location>
</feature>
<reference evidence="3 4" key="1">
    <citation type="submission" date="2015-04" db="EMBL/GenBank/DDBJ databases">
        <title>Complete genome sequence of Schizopora paradoxa KUC8140, a cosmopolitan wood degrader in East Asia.</title>
        <authorList>
            <consortium name="DOE Joint Genome Institute"/>
            <person name="Min B."/>
            <person name="Park H."/>
            <person name="Jang Y."/>
            <person name="Kim J.-J."/>
            <person name="Kim K.H."/>
            <person name="Pangilinan J."/>
            <person name="Lipzen A."/>
            <person name="Riley R."/>
            <person name="Grigoriev I.V."/>
            <person name="Spatafora J.W."/>
            <person name="Choi I.-G."/>
        </authorList>
    </citation>
    <scope>NUCLEOTIDE SEQUENCE [LARGE SCALE GENOMIC DNA]</scope>
    <source>
        <strain evidence="3 4">KUC8140</strain>
    </source>
</reference>
<dbReference type="EMBL" id="KQ085911">
    <property type="protein sequence ID" value="KLO16853.1"/>
    <property type="molecule type" value="Genomic_DNA"/>
</dbReference>
<keyword evidence="1" id="KW-0812">Transmembrane</keyword>